<dbReference type="Pfam" id="PF06725">
    <property type="entry name" value="3D"/>
    <property type="match status" value="1"/>
</dbReference>
<dbReference type="EMBL" id="CATQJL010000005">
    <property type="protein sequence ID" value="CAJ0592182.1"/>
    <property type="molecule type" value="Genomic_DNA"/>
</dbReference>
<dbReference type="CDD" id="cd14667">
    <property type="entry name" value="3D_containing_proteins"/>
    <property type="match status" value="1"/>
</dbReference>
<dbReference type="SUPFAM" id="SSF50685">
    <property type="entry name" value="Barwin-like endoglucanases"/>
    <property type="match status" value="1"/>
</dbReference>
<dbReference type="Proteomes" id="UP001176961">
    <property type="component" value="Unassembled WGS sequence"/>
</dbReference>
<feature type="domain" description="3D" evidence="1">
    <location>
        <begin position="263"/>
        <end position="305"/>
    </location>
</feature>
<accession>A0AA36DR11</accession>
<comment type="caution">
    <text evidence="2">The sequence shown here is derived from an EMBL/GenBank/DDBJ whole genome shotgun (WGS) entry which is preliminary data.</text>
</comment>
<organism evidence="2 3">
    <name type="scientific">Cylicocyclus nassatus</name>
    <name type="common">Nematode worm</name>
    <dbReference type="NCBI Taxonomy" id="53992"/>
    <lineage>
        <taxon>Eukaryota</taxon>
        <taxon>Metazoa</taxon>
        <taxon>Ecdysozoa</taxon>
        <taxon>Nematoda</taxon>
        <taxon>Chromadorea</taxon>
        <taxon>Rhabditida</taxon>
        <taxon>Rhabditina</taxon>
        <taxon>Rhabditomorpha</taxon>
        <taxon>Strongyloidea</taxon>
        <taxon>Strongylidae</taxon>
        <taxon>Cylicocyclus</taxon>
    </lineage>
</organism>
<evidence type="ECO:0000313" key="2">
    <source>
        <dbReference type="EMBL" id="CAJ0592182.1"/>
    </source>
</evidence>
<dbReference type="Gene3D" id="2.40.40.10">
    <property type="entry name" value="RlpA-like domain"/>
    <property type="match status" value="1"/>
</dbReference>
<keyword evidence="3" id="KW-1185">Reference proteome</keyword>
<reference evidence="2" key="1">
    <citation type="submission" date="2023-07" db="EMBL/GenBank/DDBJ databases">
        <authorList>
            <consortium name="CYATHOMIX"/>
        </authorList>
    </citation>
    <scope>NUCLEOTIDE SEQUENCE</scope>
    <source>
        <strain evidence="2">N/A</strain>
    </source>
</reference>
<sequence length="453" mass="51335">MLTLLKDYKGAIVINGEKYDSVKTALNRFSSANDTITIKLLATRNNANRTQISQSQSITKKITVKQYMTRKASSDFTFMKDWNNDNPMPLRTMIGTVEKETRGMVYMKLHGDITAEKTQYCLKCGRAITNPVSQYFGMGPECGGHSYVNPFYSNEELYAAVADYRKKLQSMVWEGWIIKSAIIEEDTLLIDRNEKKRTESVVLPEYDSNITMSFEAETQEEETCIMYAKQSIGRYYITAYSDLETGSKLTASGKKVHEGTITTCAIDRKLHKFGTIFEIDGKLYIAEDTGGAVKGKHVDIFIHDMKKMRYLLPSDSIINALCELFDVDPLIGKQEFVKAHAIWDAEQGLKQIAGYRKPPYVKRSRRGRPRRNNPVDDTAIIPKYNANVRGDSADTDFLNIVDALLNRDFEQASRLMYSKVNFDTFTKACVLMSAMTDANKGATNESEETIEEN</sequence>
<dbReference type="GO" id="GO:0009254">
    <property type="term" value="P:peptidoglycan turnover"/>
    <property type="evidence" value="ECO:0007669"/>
    <property type="project" value="InterPro"/>
</dbReference>
<evidence type="ECO:0000259" key="1">
    <source>
        <dbReference type="Pfam" id="PF06725"/>
    </source>
</evidence>
<dbReference type="InterPro" id="IPR036908">
    <property type="entry name" value="RlpA-like_sf"/>
</dbReference>
<evidence type="ECO:0000313" key="3">
    <source>
        <dbReference type="Proteomes" id="UP001176961"/>
    </source>
</evidence>
<gene>
    <name evidence="2" type="ORF">CYNAS_LOCUS4165</name>
</gene>
<name>A0AA36DR11_CYLNA</name>
<proteinExistence type="predicted"/>
<dbReference type="InterPro" id="IPR010611">
    <property type="entry name" value="3D_dom"/>
</dbReference>
<dbReference type="GO" id="GO:0019867">
    <property type="term" value="C:outer membrane"/>
    <property type="evidence" value="ECO:0007669"/>
    <property type="project" value="InterPro"/>
</dbReference>
<dbReference type="InterPro" id="IPR059180">
    <property type="entry name" value="3D_YorM"/>
</dbReference>
<dbReference type="GO" id="GO:0004553">
    <property type="term" value="F:hydrolase activity, hydrolyzing O-glycosyl compounds"/>
    <property type="evidence" value="ECO:0007669"/>
    <property type="project" value="InterPro"/>
</dbReference>
<protein>
    <recommendedName>
        <fullName evidence="1">3D domain-containing protein</fullName>
    </recommendedName>
</protein>
<dbReference type="AlphaFoldDB" id="A0AA36DR11"/>